<dbReference type="Gene3D" id="1.10.510.10">
    <property type="entry name" value="Transferase(Phosphotransferase) domain 1"/>
    <property type="match status" value="1"/>
</dbReference>
<evidence type="ECO:0000313" key="6">
    <source>
        <dbReference type="Proteomes" id="UP000736335"/>
    </source>
</evidence>
<evidence type="ECO:0000256" key="3">
    <source>
        <dbReference type="SAM" id="MobiDB-lite"/>
    </source>
</evidence>
<name>A0A9P6HDD8_9AGAM</name>
<keyword evidence="5" id="KW-0418">Kinase</keyword>
<feature type="region of interest" description="Disordered" evidence="3">
    <location>
        <begin position="143"/>
        <end position="176"/>
    </location>
</feature>
<dbReference type="OrthoDB" id="10252171at2759"/>
<feature type="compositionally biased region" description="Acidic residues" evidence="3">
    <location>
        <begin position="546"/>
        <end position="556"/>
    </location>
</feature>
<dbReference type="InterPro" id="IPR051681">
    <property type="entry name" value="Ser/Thr_Kinases-Pseudokinases"/>
</dbReference>
<accession>A0A9P6HDD8</accession>
<dbReference type="GO" id="GO:0004674">
    <property type="term" value="F:protein serine/threonine kinase activity"/>
    <property type="evidence" value="ECO:0007669"/>
    <property type="project" value="TreeGrafter"/>
</dbReference>
<dbReference type="Proteomes" id="UP000736335">
    <property type="component" value="Unassembled WGS sequence"/>
</dbReference>
<dbReference type="InterPro" id="IPR011009">
    <property type="entry name" value="Kinase-like_dom_sf"/>
</dbReference>
<dbReference type="PROSITE" id="PS50011">
    <property type="entry name" value="PROTEIN_KINASE_DOM"/>
    <property type="match status" value="1"/>
</dbReference>
<keyword evidence="5" id="KW-0808">Transferase</keyword>
<comment type="caution">
    <text evidence="5">The sequence shown here is derived from an EMBL/GenBank/DDBJ whole genome shotgun (WGS) entry which is preliminary data.</text>
</comment>
<sequence>MLSNVGIRSATIVALNADIETLTAAREGLEVIPVKVMFETVISVLVPVRDEMIDDDALVELARCCARACLMLKAATEGSSNLSEPAQKTIESLYKTVRYIQSKVDEHVQGANHLSDPRSGSAEVSPVMWKAELQKALDSIDCIEADDGPSSGKPELPEQPPLNAPSPIVEPPDSGKQALQRLVGGGIPQDELVSSIAEVFSSREAIDTIGHLQASDAQVFIDNVDEALERPNFPAHTRNRCLEALCGVCAGHSLLPRSLQIELGENLTGAPSSHGGFGDVWKREYRGQQVAVKVLKVYENSDLQKITRKFCREFITWKYLRHPNVLPLVGVIMSGDRLMMVSEWMSNGNITEFVKANVNVNRLELLVGVAKGLVYMHGQKMAHGDLKGQNILIDGDSNARLADFGLLSITPDTTNPVSSKSLTQAGTPRWMSPELLSPERFHLKHSRPTESSDCYALAMVVYEVLSGNVPFYRYGTFEAALRVLEGKRPRRPRGAKGVWFNDNTWGVLERCWESTPSDRLEVADVLLCLEQGSRSWSSPQAMDFDSSAEDSTDESEIYPPSHVAPLKSSGDLPLANNEARESHHPVVSRRVVEKPSLGDPGVGDQRASEHLYKSYYVNGLQTISLQLSFFFLIN</sequence>
<dbReference type="SMART" id="SM00220">
    <property type="entry name" value="S_TKc"/>
    <property type="match status" value="1"/>
</dbReference>
<dbReference type="EMBL" id="WIUZ02000009">
    <property type="protein sequence ID" value="KAF9783785.1"/>
    <property type="molecule type" value="Genomic_DNA"/>
</dbReference>
<feature type="region of interest" description="Disordered" evidence="3">
    <location>
        <begin position="536"/>
        <end position="604"/>
    </location>
</feature>
<dbReference type="PROSITE" id="PS00108">
    <property type="entry name" value="PROTEIN_KINASE_ST"/>
    <property type="match status" value="1"/>
</dbReference>
<reference evidence="5" key="1">
    <citation type="journal article" date="2020" name="Nat. Commun.">
        <title>Large-scale genome sequencing of mycorrhizal fungi provides insights into the early evolution of symbiotic traits.</title>
        <authorList>
            <person name="Miyauchi S."/>
            <person name="Kiss E."/>
            <person name="Kuo A."/>
            <person name="Drula E."/>
            <person name="Kohler A."/>
            <person name="Sanchez-Garcia M."/>
            <person name="Morin E."/>
            <person name="Andreopoulos B."/>
            <person name="Barry K.W."/>
            <person name="Bonito G."/>
            <person name="Buee M."/>
            <person name="Carver A."/>
            <person name="Chen C."/>
            <person name="Cichocki N."/>
            <person name="Clum A."/>
            <person name="Culley D."/>
            <person name="Crous P.W."/>
            <person name="Fauchery L."/>
            <person name="Girlanda M."/>
            <person name="Hayes R.D."/>
            <person name="Keri Z."/>
            <person name="LaButti K."/>
            <person name="Lipzen A."/>
            <person name="Lombard V."/>
            <person name="Magnuson J."/>
            <person name="Maillard F."/>
            <person name="Murat C."/>
            <person name="Nolan M."/>
            <person name="Ohm R.A."/>
            <person name="Pangilinan J."/>
            <person name="Pereira M.F."/>
            <person name="Perotto S."/>
            <person name="Peter M."/>
            <person name="Pfister S."/>
            <person name="Riley R."/>
            <person name="Sitrit Y."/>
            <person name="Stielow J.B."/>
            <person name="Szollosi G."/>
            <person name="Zifcakova L."/>
            <person name="Stursova M."/>
            <person name="Spatafora J.W."/>
            <person name="Tedersoo L."/>
            <person name="Vaario L.M."/>
            <person name="Yamada A."/>
            <person name="Yan M."/>
            <person name="Wang P."/>
            <person name="Xu J."/>
            <person name="Bruns T."/>
            <person name="Baldrian P."/>
            <person name="Vilgalys R."/>
            <person name="Dunand C."/>
            <person name="Henrissat B."/>
            <person name="Grigoriev I.V."/>
            <person name="Hibbett D."/>
            <person name="Nagy L.G."/>
            <person name="Martin F.M."/>
        </authorList>
    </citation>
    <scope>NUCLEOTIDE SEQUENCE</scope>
    <source>
        <strain evidence="5">UH-Tt-Lm1</strain>
    </source>
</reference>
<dbReference type="SUPFAM" id="SSF56112">
    <property type="entry name" value="Protein kinase-like (PK-like)"/>
    <property type="match status" value="1"/>
</dbReference>
<dbReference type="InterPro" id="IPR001245">
    <property type="entry name" value="Ser-Thr/Tyr_kinase_cat_dom"/>
</dbReference>
<dbReference type="PANTHER" id="PTHR44329">
    <property type="entry name" value="SERINE/THREONINE-PROTEIN KINASE TNNI3K-RELATED"/>
    <property type="match status" value="1"/>
</dbReference>
<keyword evidence="6" id="KW-1185">Reference proteome</keyword>
<dbReference type="GO" id="GO:0005524">
    <property type="term" value="F:ATP binding"/>
    <property type="evidence" value="ECO:0007669"/>
    <property type="project" value="UniProtKB-KW"/>
</dbReference>
<evidence type="ECO:0000256" key="1">
    <source>
        <dbReference type="ARBA" id="ARBA00022741"/>
    </source>
</evidence>
<keyword evidence="2" id="KW-0067">ATP-binding</keyword>
<organism evidence="5 6">
    <name type="scientific">Thelephora terrestris</name>
    <dbReference type="NCBI Taxonomy" id="56493"/>
    <lineage>
        <taxon>Eukaryota</taxon>
        <taxon>Fungi</taxon>
        <taxon>Dikarya</taxon>
        <taxon>Basidiomycota</taxon>
        <taxon>Agaricomycotina</taxon>
        <taxon>Agaricomycetes</taxon>
        <taxon>Thelephorales</taxon>
        <taxon>Thelephoraceae</taxon>
        <taxon>Thelephora</taxon>
    </lineage>
</organism>
<evidence type="ECO:0000313" key="5">
    <source>
        <dbReference type="EMBL" id="KAF9783785.1"/>
    </source>
</evidence>
<feature type="compositionally biased region" description="Pro residues" evidence="3">
    <location>
        <begin position="157"/>
        <end position="170"/>
    </location>
</feature>
<dbReference type="PANTHER" id="PTHR44329:SF298">
    <property type="entry name" value="MIXED LINEAGE KINASE DOMAIN-LIKE PROTEIN"/>
    <property type="match status" value="1"/>
</dbReference>
<dbReference type="AlphaFoldDB" id="A0A9P6HDD8"/>
<feature type="domain" description="Protein kinase" evidence="4">
    <location>
        <begin position="266"/>
        <end position="537"/>
    </location>
</feature>
<proteinExistence type="predicted"/>
<gene>
    <name evidence="5" type="ORF">BJ322DRAFT_1142027</name>
</gene>
<protein>
    <submittedName>
        <fullName evidence="5">Kinase-like domain-containing protein</fullName>
    </submittedName>
</protein>
<dbReference type="InterPro" id="IPR008271">
    <property type="entry name" value="Ser/Thr_kinase_AS"/>
</dbReference>
<dbReference type="InterPro" id="IPR000719">
    <property type="entry name" value="Prot_kinase_dom"/>
</dbReference>
<reference evidence="5" key="2">
    <citation type="submission" date="2020-11" db="EMBL/GenBank/DDBJ databases">
        <authorList>
            <consortium name="DOE Joint Genome Institute"/>
            <person name="Kuo A."/>
            <person name="Miyauchi S."/>
            <person name="Kiss E."/>
            <person name="Drula E."/>
            <person name="Kohler A."/>
            <person name="Sanchez-Garcia M."/>
            <person name="Andreopoulos B."/>
            <person name="Barry K.W."/>
            <person name="Bonito G."/>
            <person name="Buee M."/>
            <person name="Carver A."/>
            <person name="Chen C."/>
            <person name="Cichocki N."/>
            <person name="Clum A."/>
            <person name="Culley D."/>
            <person name="Crous P.W."/>
            <person name="Fauchery L."/>
            <person name="Girlanda M."/>
            <person name="Hayes R."/>
            <person name="Keri Z."/>
            <person name="Labutti K."/>
            <person name="Lipzen A."/>
            <person name="Lombard V."/>
            <person name="Magnuson J."/>
            <person name="Maillard F."/>
            <person name="Morin E."/>
            <person name="Murat C."/>
            <person name="Nolan M."/>
            <person name="Ohm R."/>
            <person name="Pangilinan J."/>
            <person name="Pereira M."/>
            <person name="Perotto S."/>
            <person name="Peter M."/>
            <person name="Riley R."/>
            <person name="Sitrit Y."/>
            <person name="Stielow B."/>
            <person name="Szollosi G."/>
            <person name="Zifcakova L."/>
            <person name="Stursova M."/>
            <person name="Spatafora J.W."/>
            <person name="Tedersoo L."/>
            <person name="Vaario L.-M."/>
            <person name="Yamada A."/>
            <person name="Yan M."/>
            <person name="Wang P."/>
            <person name="Xu J."/>
            <person name="Bruns T."/>
            <person name="Baldrian P."/>
            <person name="Vilgalys R."/>
            <person name="Henrissat B."/>
            <person name="Grigoriev I.V."/>
            <person name="Hibbett D."/>
            <person name="Nagy L.G."/>
            <person name="Martin F.M."/>
        </authorList>
    </citation>
    <scope>NUCLEOTIDE SEQUENCE</scope>
    <source>
        <strain evidence="5">UH-Tt-Lm1</strain>
    </source>
</reference>
<evidence type="ECO:0000259" key="4">
    <source>
        <dbReference type="PROSITE" id="PS50011"/>
    </source>
</evidence>
<keyword evidence="1" id="KW-0547">Nucleotide-binding</keyword>
<dbReference type="Pfam" id="PF07714">
    <property type="entry name" value="PK_Tyr_Ser-Thr"/>
    <property type="match status" value="1"/>
</dbReference>
<evidence type="ECO:0000256" key="2">
    <source>
        <dbReference type="ARBA" id="ARBA00022840"/>
    </source>
</evidence>